<evidence type="ECO:0000313" key="2">
    <source>
        <dbReference type="Proteomes" id="UP000198287"/>
    </source>
</evidence>
<proteinExistence type="predicted"/>
<dbReference type="EMBL" id="LNIX01000003">
    <property type="protein sequence ID" value="OXA57980.1"/>
    <property type="molecule type" value="Genomic_DNA"/>
</dbReference>
<dbReference type="OrthoDB" id="27842at2759"/>
<evidence type="ECO:0008006" key="3">
    <source>
        <dbReference type="Google" id="ProtNLM"/>
    </source>
</evidence>
<dbReference type="SUPFAM" id="SSF52047">
    <property type="entry name" value="RNI-like"/>
    <property type="match status" value="1"/>
</dbReference>
<dbReference type="PANTHER" id="PTHR13318">
    <property type="entry name" value="PARTNER OF PAIRED, ISOFORM B-RELATED"/>
    <property type="match status" value="1"/>
</dbReference>
<comment type="caution">
    <text evidence="1">The sequence shown here is derived from an EMBL/GenBank/DDBJ whole genome shotgun (WGS) entry which is preliminary data.</text>
</comment>
<reference evidence="1 2" key="1">
    <citation type="submission" date="2015-12" db="EMBL/GenBank/DDBJ databases">
        <title>The genome of Folsomia candida.</title>
        <authorList>
            <person name="Faddeeva A."/>
            <person name="Derks M.F."/>
            <person name="Anvar Y."/>
            <person name="Smit S."/>
            <person name="Van Straalen N."/>
            <person name="Roelofs D."/>
        </authorList>
    </citation>
    <scope>NUCLEOTIDE SEQUENCE [LARGE SCALE GENOMIC DNA]</scope>
    <source>
        <strain evidence="1 2">VU population</strain>
        <tissue evidence="1">Whole body</tissue>
    </source>
</reference>
<keyword evidence="2" id="KW-1185">Reference proteome</keyword>
<dbReference type="GO" id="GO:0019005">
    <property type="term" value="C:SCF ubiquitin ligase complex"/>
    <property type="evidence" value="ECO:0007669"/>
    <property type="project" value="TreeGrafter"/>
</dbReference>
<dbReference type="InterPro" id="IPR032675">
    <property type="entry name" value="LRR_dom_sf"/>
</dbReference>
<dbReference type="OMA" id="NHISTHR"/>
<name>A0A226EL02_FOLCA</name>
<dbReference type="Gene3D" id="3.80.10.10">
    <property type="entry name" value="Ribonuclease Inhibitor"/>
    <property type="match status" value="1"/>
</dbReference>
<dbReference type="GO" id="GO:0031146">
    <property type="term" value="P:SCF-dependent proteasomal ubiquitin-dependent protein catabolic process"/>
    <property type="evidence" value="ECO:0007669"/>
    <property type="project" value="TreeGrafter"/>
</dbReference>
<dbReference type="AlphaFoldDB" id="A0A226EL02"/>
<accession>A0A226EL02</accession>
<dbReference type="Proteomes" id="UP000198287">
    <property type="component" value="Unassembled WGS sequence"/>
</dbReference>
<protein>
    <recommendedName>
        <fullName evidence="3">F-box domain-containing protein</fullName>
    </recommendedName>
</protein>
<sequence>MSYDELTAELKSLKKRLYTFKLKGMELHQRARNHISTHRAEMFGQGSAQEKEVDMKFAAFGPNPQSIPLSNEYILEMIAYHLPWKDLQNCKKVCKLWNEEMSRCEMKRKSIVVASDEDSDIVTDLVRQKTRGNLVSLSTLVILSTSLDTKPVQLVVNHFGTTLSSLRLDECTMTAQELYLILRDVPALDHLSVKSNEVTRRRNVPARRDGFSPLDQITSNVFTPTLVLHYLRELSWEDERDVTALERLPRMCPNLVSLQISNLGACQPDLFQNLNWKTLKVLDLKLGWNTRIKQINYFRSFSKMGLKLKSLFLKNIMPDGYNRMKEFKKFLECSKKSLEDLRITRPVSDHVEISSRLYSPFPVRMNSLKSLTIDMEFVTSLNIIDHLPVLEKLSCKCNYWINWWKILKKTTLPKVQRFINEVSLGAIDNDCLKKIIQAFPNILTLDITEDRVDDTLFSTICGNLPRLRILRIRSSINHNRPHLCLTDHGITGISQDECSKLVLEEDFQDENVESLRTQPNIRNLKELHILEINCAPKLSDLTLFHGLVGLPSLVVIHLPTCLITDASLQRFPNFQISRDPDGSRRIRVKATMNESVSTLLNLVADGSVMKNPLSLFGELVAELSEFPG</sequence>
<gene>
    <name evidence="1" type="ORF">Fcan01_07236</name>
</gene>
<organism evidence="1 2">
    <name type="scientific">Folsomia candida</name>
    <name type="common">Springtail</name>
    <dbReference type="NCBI Taxonomy" id="158441"/>
    <lineage>
        <taxon>Eukaryota</taxon>
        <taxon>Metazoa</taxon>
        <taxon>Ecdysozoa</taxon>
        <taxon>Arthropoda</taxon>
        <taxon>Hexapoda</taxon>
        <taxon>Collembola</taxon>
        <taxon>Entomobryomorpha</taxon>
        <taxon>Isotomoidea</taxon>
        <taxon>Isotomidae</taxon>
        <taxon>Proisotominae</taxon>
        <taxon>Folsomia</taxon>
    </lineage>
</organism>
<evidence type="ECO:0000313" key="1">
    <source>
        <dbReference type="EMBL" id="OXA57980.1"/>
    </source>
</evidence>